<dbReference type="AlphaFoldDB" id="A0A4R8SXS2"/>
<accession>A0A4R8SXS2</accession>
<name>A0A4R8SXS2_9MYCO</name>
<sequence>MDQQPALDADLVFTIASHFDQLDVADVADVEAAVRSAGELAGYPVGVRWSDVGEPVVWLEREGLMGATSAI</sequence>
<comment type="caution">
    <text evidence="1">The sequence shown here is derived from an EMBL/GenBank/DDBJ whole genome shotgun (WGS) entry which is preliminary data.</text>
</comment>
<dbReference type="STRING" id="404941.GCA_002013645_00780"/>
<proteinExistence type="predicted"/>
<organism evidence="1 2">
    <name type="scientific">Mycobacteroides salmoniphilum</name>
    <dbReference type="NCBI Taxonomy" id="404941"/>
    <lineage>
        <taxon>Bacteria</taxon>
        <taxon>Bacillati</taxon>
        <taxon>Actinomycetota</taxon>
        <taxon>Actinomycetes</taxon>
        <taxon>Mycobacteriales</taxon>
        <taxon>Mycobacteriaceae</taxon>
        <taxon>Mycobacteroides</taxon>
    </lineage>
</organism>
<protein>
    <submittedName>
        <fullName evidence="1">Uncharacterized protein</fullName>
    </submittedName>
</protein>
<evidence type="ECO:0000313" key="1">
    <source>
        <dbReference type="EMBL" id="TEA08128.1"/>
    </source>
</evidence>
<gene>
    <name evidence="1" type="ORF">CCUG60884_00609</name>
</gene>
<dbReference type="Proteomes" id="UP000294604">
    <property type="component" value="Unassembled WGS sequence"/>
</dbReference>
<dbReference type="EMBL" id="PECL01000006">
    <property type="protein sequence ID" value="TEA08128.1"/>
    <property type="molecule type" value="Genomic_DNA"/>
</dbReference>
<reference evidence="1 2" key="1">
    <citation type="journal article" date="2019" name="Sci. Rep.">
        <title>Extended insight into the Mycobacterium chelonae-abscessus complex through whole genome sequencing of Mycobacterium salmoniphilum outbreak and Mycobacterium salmoniphilum-like strains.</title>
        <authorList>
            <person name="Behra P.R.K."/>
            <person name="Das S."/>
            <person name="Pettersson B.M.F."/>
            <person name="Shirreff L."/>
            <person name="DuCote T."/>
            <person name="Jacobsson K.G."/>
            <person name="Ennis D.G."/>
            <person name="Kirsebom L.A."/>
        </authorList>
    </citation>
    <scope>NUCLEOTIDE SEQUENCE [LARGE SCALE GENOMIC DNA]</scope>
    <source>
        <strain evidence="1 2">CCUG 60884</strain>
    </source>
</reference>
<evidence type="ECO:0000313" key="2">
    <source>
        <dbReference type="Proteomes" id="UP000294604"/>
    </source>
</evidence>